<keyword evidence="1" id="KW-0472">Membrane</keyword>
<dbReference type="EMBL" id="JAKLMC020000031">
    <property type="protein sequence ID" value="KAK5949887.1"/>
    <property type="molecule type" value="Genomic_DNA"/>
</dbReference>
<accession>A0AAN8EG09</accession>
<keyword evidence="3" id="KW-1185">Reference proteome</keyword>
<dbReference type="AlphaFoldDB" id="A0AAN8EG09"/>
<sequence>MYQPSSKNGFFSVPRFEPQSIHHSMDDIPLQPGKTQSQVSTAYPPGSTDLSLDLIDPAAYAAHERKPTTQSAPARHFWHNPFSLATVMFVGDLFLTLAPCLFLLLSFEALSVDGRPVSSPRGQTVEQAAKLGPTLFPIVFAAIVGRLMKTYALWRAERGASLGILEQLNGSQNLLAALERAVVLPGLGVLSIGVVLLWALSPVGGQSTLRVLVRGQSAAINSTTIYYFNNTGDDYSGLFQGASMYTTYVSALNAVFQATLGSIQRVKGSDIWGNVKIPVLEYMPNYFAGPDEDGWYDFDENNYDSPYSALNGIVVSGLRDGVDTNFTMETSYFNLTCSDPTIFNTAGSENGTLEGFADWAGDLFMRVDTSTQLFNGLYANTSNVGWSSYMVDTNYKSSIHLDSDPIYNIIYASKGVNAGWIAAYNCTMGNYHVESDILCTNSDCHVRRVRPSKNASWSTRGWPFPNNSTLLSYYLLTWLGTATGQQHPSSISPIDFYVSGSDTPFIASIGSAAEISYDNVTGEQFAKRLQSLVNTGWQLGYQNQATAQKPPDNETALALSTNPSTSSLYDGGVGYTTTATTGTTTSRHDIFIANKAWVTVTVIVAFILLFCGIASMIFKYGSRSPDILGFVSSMTRDNPNFEQIPGGGKLDGLQRARVLRHVRVQIADVQPWDQDGHVTLRNLGAKR</sequence>
<evidence type="ECO:0000256" key="1">
    <source>
        <dbReference type="SAM" id="Phobius"/>
    </source>
</evidence>
<keyword evidence="1" id="KW-1133">Transmembrane helix</keyword>
<organism evidence="2 3">
    <name type="scientific">Knufia fluminis</name>
    <dbReference type="NCBI Taxonomy" id="191047"/>
    <lineage>
        <taxon>Eukaryota</taxon>
        <taxon>Fungi</taxon>
        <taxon>Dikarya</taxon>
        <taxon>Ascomycota</taxon>
        <taxon>Pezizomycotina</taxon>
        <taxon>Eurotiomycetes</taxon>
        <taxon>Chaetothyriomycetidae</taxon>
        <taxon>Chaetothyriales</taxon>
        <taxon>Trichomeriaceae</taxon>
        <taxon>Knufia</taxon>
    </lineage>
</organism>
<feature type="transmembrane region" description="Helical" evidence="1">
    <location>
        <begin position="84"/>
        <end position="107"/>
    </location>
</feature>
<feature type="transmembrane region" description="Helical" evidence="1">
    <location>
        <begin position="596"/>
        <end position="618"/>
    </location>
</feature>
<proteinExistence type="predicted"/>
<gene>
    <name evidence="2" type="ORF">OHC33_009072</name>
</gene>
<reference evidence="2 3" key="1">
    <citation type="submission" date="2022-12" db="EMBL/GenBank/DDBJ databases">
        <title>Genomic features and morphological characterization of a novel Knufia sp. strain isolated from spacecraft assembly facility.</title>
        <authorList>
            <person name="Teixeira M."/>
            <person name="Chander A.M."/>
            <person name="Stajich J.E."/>
            <person name="Venkateswaran K."/>
        </authorList>
    </citation>
    <scope>NUCLEOTIDE SEQUENCE [LARGE SCALE GENOMIC DNA]</scope>
    <source>
        <strain evidence="2 3">FJI-L2-BK-P2</strain>
    </source>
</reference>
<evidence type="ECO:0000313" key="3">
    <source>
        <dbReference type="Proteomes" id="UP001316803"/>
    </source>
</evidence>
<comment type="caution">
    <text evidence="2">The sequence shown here is derived from an EMBL/GenBank/DDBJ whole genome shotgun (WGS) entry which is preliminary data.</text>
</comment>
<protein>
    <submittedName>
        <fullName evidence="2">Uncharacterized protein</fullName>
    </submittedName>
</protein>
<feature type="transmembrane region" description="Helical" evidence="1">
    <location>
        <begin position="181"/>
        <end position="200"/>
    </location>
</feature>
<name>A0AAN8EG09_9EURO</name>
<dbReference type="Proteomes" id="UP001316803">
    <property type="component" value="Unassembled WGS sequence"/>
</dbReference>
<keyword evidence="1" id="KW-0812">Transmembrane</keyword>
<evidence type="ECO:0000313" key="2">
    <source>
        <dbReference type="EMBL" id="KAK5949887.1"/>
    </source>
</evidence>